<feature type="compositionally biased region" description="Polar residues" evidence="3">
    <location>
        <begin position="922"/>
        <end position="937"/>
    </location>
</feature>
<dbReference type="SMART" id="SM00185">
    <property type="entry name" value="ARM"/>
    <property type="match status" value="6"/>
</dbReference>
<feature type="region of interest" description="Disordered" evidence="3">
    <location>
        <begin position="740"/>
        <end position="762"/>
    </location>
</feature>
<accession>A0A5S6Q6T3</accession>
<feature type="region of interest" description="Disordered" evidence="3">
    <location>
        <begin position="672"/>
        <end position="702"/>
    </location>
</feature>
<feature type="compositionally biased region" description="Polar residues" evidence="3">
    <location>
        <begin position="1271"/>
        <end position="1289"/>
    </location>
</feature>
<comment type="similarity">
    <text evidence="1">Belongs to the adenomatous polyposis coli (APC) family.</text>
</comment>
<dbReference type="InterPro" id="IPR009223">
    <property type="entry name" value="APC_rpt"/>
</dbReference>
<organism evidence="4 5">
    <name type="scientific">Trichuris muris</name>
    <name type="common">Mouse whipworm</name>
    <dbReference type="NCBI Taxonomy" id="70415"/>
    <lineage>
        <taxon>Eukaryota</taxon>
        <taxon>Metazoa</taxon>
        <taxon>Ecdysozoa</taxon>
        <taxon>Nematoda</taxon>
        <taxon>Enoplea</taxon>
        <taxon>Dorylaimia</taxon>
        <taxon>Trichinellida</taxon>
        <taxon>Trichuridae</taxon>
        <taxon>Trichuris</taxon>
    </lineage>
</organism>
<name>A0A5S6Q6T3_TRIMR</name>
<dbReference type="SUPFAM" id="SSF48371">
    <property type="entry name" value="ARM repeat"/>
    <property type="match status" value="1"/>
</dbReference>
<feature type="region of interest" description="Disordered" evidence="3">
    <location>
        <begin position="1152"/>
        <end position="1186"/>
    </location>
</feature>
<dbReference type="GO" id="GO:0045295">
    <property type="term" value="F:gamma-catenin binding"/>
    <property type="evidence" value="ECO:0007669"/>
    <property type="project" value="TreeGrafter"/>
</dbReference>
<dbReference type="STRING" id="70415.A0A5S6Q6T3"/>
<keyword evidence="2" id="KW-0879">Wnt signaling pathway</keyword>
<feature type="region of interest" description="Disordered" evidence="3">
    <location>
        <begin position="920"/>
        <end position="939"/>
    </location>
</feature>
<dbReference type="WBParaSite" id="TMUE_1000002909.1">
    <property type="protein sequence ID" value="TMUE_1000002909.1"/>
    <property type="gene ID" value="WBGene00293892"/>
</dbReference>
<dbReference type="GO" id="GO:0016055">
    <property type="term" value="P:Wnt signaling pathway"/>
    <property type="evidence" value="ECO:0007669"/>
    <property type="project" value="UniProtKB-KW"/>
</dbReference>
<dbReference type="GO" id="GO:0030877">
    <property type="term" value="C:beta-catenin destruction complex"/>
    <property type="evidence" value="ECO:0007669"/>
    <property type="project" value="TreeGrafter"/>
</dbReference>
<feature type="compositionally biased region" description="Low complexity" evidence="3">
    <location>
        <begin position="690"/>
        <end position="702"/>
    </location>
</feature>
<dbReference type="GO" id="GO:0016477">
    <property type="term" value="P:cell migration"/>
    <property type="evidence" value="ECO:0007669"/>
    <property type="project" value="TreeGrafter"/>
</dbReference>
<dbReference type="Proteomes" id="UP000046395">
    <property type="component" value="Unassembled WGS sequence"/>
</dbReference>
<evidence type="ECO:0000256" key="3">
    <source>
        <dbReference type="SAM" id="MobiDB-lite"/>
    </source>
</evidence>
<dbReference type="GO" id="GO:0005881">
    <property type="term" value="C:cytoplasmic microtubule"/>
    <property type="evidence" value="ECO:0007669"/>
    <property type="project" value="TreeGrafter"/>
</dbReference>
<feature type="compositionally biased region" description="Low complexity" evidence="3">
    <location>
        <begin position="1310"/>
        <end position="1323"/>
    </location>
</feature>
<dbReference type="InterPro" id="IPR026818">
    <property type="entry name" value="Apc_fam"/>
</dbReference>
<dbReference type="InterPro" id="IPR000225">
    <property type="entry name" value="Armadillo"/>
</dbReference>
<dbReference type="Pfam" id="PF00514">
    <property type="entry name" value="Arm"/>
    <property type="match status" value="1"/>
</dbReference>
<evidence type="ECO:0000313" key="4">
    <source>
        <dbReference type="Proteomes" id="UP000046395"/>
    </source>
</evidence>
<dbReference type="GO" id="GO:0007389">
    <property type="term" value="P:pattern specification process"/>
    <property type="evidence" value="ECO:0007669"/>
    <property type="project" value="TreeGrafter"/>
</dbReference>
<evidence type="ECO:0000256" key="1">
    <source>
        <dbReference type="ARBA" id="ARBA00009051"/>
    </source>
</evidence>
<dbReference type="GO" id="GO:0001708">
    <property type="term" value="P:cell fate specification"/>
    <property type="evidence" value="ECO:0007669"/>
    <property type="project" value="TreeGrafter"/>
</dbReference>
<dbReference type="GO" id="GO:0007026">
    <property type="term" value="P:negative regulation of microtubule depolymerization"/>
    <property type="evidence" value="ECO:0007669"/>
    <property type="project" value="TreeGrafter"/>
</dbReference>
<feature type="compositionally biased region" description="Low complexity" evidence="3">
    <location>
        <begin position="1340"/>
        <end position="1349"/>
    </location>
</feature>
<feature type="compositionally biased region" description="Polar residues" evidence="3">
    <location>
        <begin position="1219"/>
        <end position="1241"/>
    </location>
</feature>
<dbReference type="Gene3D" id="1.25.10.10">
    <property type="entry name" value="Leucine-rich Repeat Variant"/>
    <property type="match status" value="1"/>
</dbReference>
<dbReference type="GO" id="GO:0008017">
    <property type="term" value="F:microtubule binding"/>
    <property type="evidence" value="ECO:0007669"/>
    <property type="project" value="TreeGrafter"/>
</dbReference>
<feature type="region of interest" description="Disordered" evidence="3">
    <location>
        <begin position="1219"/>
        <end position="1248"/>
    </location>
</feature>
<dbReference type="Pfam" id="PF18797">
    <property type="entry name" value="APC_rep"/>
    <property type="match status" value="1"/>
</dbReference>
<dbReference type="InterPro" id="IPR011989">
    <property type="entry name" value="ARM-like"/>
</dbReference>
<dbReference type="GO" id="GO:0016342">
    <property type="term" value="C:catenin complex"/>
    <property type="evidence" value="ECO:0007669"/>
    <property type="project" value="TreeGrafter"/>
</dbReference>
<dbReference type="GO" id="GO:0008013">
    <property type="term" value="F:beta-catenin binding"/>
    <property type="evidence" value="ECO:0007669"/>
    <property type="project" value="InterPro"/>
</dbReference>
<dbReference type="Pfam" id="PF05923">
    <property type="entry name" value="APC_r"/>
    <property type="match status" value="1"/>
</dbReference>
<feature type="region of interest" description="Disordered" evidence="3">
    <location>
        <begin position="1261"/>
        <end position="1402"/>
    </location>
</feature>
<dbReference type="GO" id="GO:0007399">
    <property type="term" value="P:nervous system development"/>
    <property type="evidence" value="ECO:0007669"/>
    <property type="project" value="TreeGrafter"/>
</dbReference>
<sequence>MEDAVKGSAVVEHSPQCSGDLQAKTICRESLFRVGKFKEALFIRRNTCQMNTDKGVEVSELWTDLIDQTRLYREEGYQPSVKTEPRNRALEVPVMWIKSVVATYLLKSSNAVYRIGAMDMLKTVHCQWRIATNKLSLRRAARLGCCREGVPFWTWSADLTNGSVLHVGSLLKMKRARSMASGSSCRSQETDGSSDKASGTENWSSFVERVLLSPDDKRNPQSQNGAESGDASVPVPNQKLAMVFSLLSMLSTQGRRESTETFLRMSREPDQCALMRHSGCLTLIVRLLHPSDSISMLPDSEDVDVFDMASETLRNVVAIQKDGVAKDREVKILHCVEQTRMYVLHLRFESRSISRFASCTIEKETLAAIVSLMKWSFEEENRSTTCLFGGLEAICDALVMDEQVYGTSPSESHLLLRKYIGMTLTNLSYGSAQSKRLLCGNADYLKAISLQLQSTDDLKQVYASVLRNLSWKADQPSKMALKVNRTGTLLVMAALSAEKETTIKSILSALWNITSHCEENQSEICEMPSAIEFLATTLKSSWTSGNTAIVENCGGILRNISACIGVRDDLRQILRRKGCLELLVQQLKAENPTVVSNACGTLWSLALGCPRDQRALCQLDTIPLLKRLSESKHALIRLGSMATLKILHTFCLTQSTSSNREHCCSTESLKCSLSQPSSRDRTPVRNLLPSASTSSNSSSGSSHCKAAGDSCSADEGSTPCSSLSTRLLSRFPIHCSIEDTDGESGRRFDRPPPLSSCAMPSYRPLVPVGGSGTANEQPREMVQLEQVKENCFAVNINSREGEDGGQQRRQESMETLKRFAVEGTPIHLSRRSSLSSLHAVIFQEEQPYVTKTDKIAMQNCHSREDAKNEETHDCVLSPIMFSRRSSVESLNSCELHSVHSTVYSEYSCYPTALVSPSDIPDSPNQSVLPSPFANNDKTLQKNDEDDIEEDGAVLNDPQSANVSEEPPTLTVDDVFDQPRIYQNEGSSRGGLSSASSLSALTVDVDTKLKPTTICDMYDLRSCIRSAQPSKPQSVKHIRVSPYATSVAKGVVVKESDPAKSYFLAYDKKDSVGAYEPTDEIVRRYADEGNEVPGIPIEQAVIKTGVVEQSGQSSIVPEEPNPSPPSVQPEVADSRPEMGDVSVADIHSLINMAMPKPKNPKSSNRHVDLAAPSKGGGGGLNGSFGQKKGAHRKEAAVKGGKAVKNDVRVVEGRTTSACCVTPSSGSPTALVTTESPVASSTPRLARSTRSELRECIYSAFPKPQWHRKSKPSEGQGSSANLSKRSAQSVHGSRRQAPKEVADGKHTSKGNSSSGMDESVSSDQSTIIFRGDHESASGYSLSPPSVGSKGPPVVPPKHRTPTGSSISHSCRNEEADGVTNVSRNDSLRVNGHSGPASARVTTTV</sequence>
<evidence type="ECO:0000256" key="2">
    <source>
        <dbReference type="ARBA" id="ARBA00022687"/>
    </source>
</evidence>
<protein>
    <submittedName>
        <fullName evidence="5">Adenomatous polyposis coli protein</fullName>
    </submittedName>
</protein>
<feature type="compositionally biased region" description="Basic and acidic residues" evidence="3">
    <location>
        <begin position="1295"/>
        <end position="1304"/>
    </location>
</feature>
<evidence type="ECO:0000313" key="5">
    <source>
        <dbReference type="WBParaSite" id="TMUE_1000002909.1"/>
    </source>
</evidence>
<feature type="region of interest" description="Disordered" evidence="3">
    <location>
        <begin position="181"/>
        <end position="201"/>
    </location>
</feature>
<feature type="region of interest" description="Disordered" evidence="3">
    <location>
        <begin position="1107"/>
        <end position="1136"/>
    </location>
</feature>
<feature type="region of interest" description="Disordered" evidence="3">
    <location>
        <begin position="214"/>
        <end position="233"/>
    </location>
</feature>
<reference evidence="5" key="1">
    <citation type="submission" date="2019-12" db="UniProtKB">
        <authorList>
            <consortium name="WormBaseParasite"/>
        </authorList>
    </citation>
    <scope>IDENTIFICATION</scope>
</reference>
<dbReference type="PANTHER" id="PTHR12607">
    <property type="entry name" value="ADENOMATOUS POLYPOSIS COLI PROTEIN FAMILY"/>
    <property type="match status" value="1"/>
</dbReference>
<dbReference type="PANTHER" id="PTHR12607:SF12">
    <property type="entry name" value="APC-LIKE, ISOFORM A-RELATED"/>
    <property type="match status" value="1"/>
</dbReference>
<dbReference type="InterPro" id="IPR041257">
    <property type="entry name" value="APC_rep"/>
</dbReference>
<dbReference type="InterPro" id="IPR016024">
    <property type="entry name" value="ARM-type_fold"/>
</dbReference>
<dbReference type="GO" id="GO:0090090">
    <property type="term" value="P:negative regulation of canonical Wnt signaling pathway"/>
    <property type="evidence" value="ECO:0007669"/>
    <property type="project" value="TreeGrafter"/>
</dbReference>
<keyword evidence="4" id="KW-1185">Reference proteome</keyword>
<proteinExistence type="inferred from homology"/>